<dbReference type="Proteomes" id="UP000001554">
    <property type="component" value="Chromosome 11"/>
</dbReference>
<dbReference type="Pfam" id="PF06325">
    <property type="entry name" value="PrmA"/>
    <property type="match status" value="1"/>
</dbReference>
<dbReference type="GO" id="GO:1904736">
    <property type="term" value="P:negative regulation of fatty acid beta-oxidation using acyl-CoA dehydrogenase"/>
    <property type="evidence" value="ECO:0000318"/>
    <property type="project" value="GO_Central"/>
</dbReference>
<dbReference type="PANTHER" id="PTHR43648:SF1">
    <property type="entry name" value="ELECTRON TRANSFER FLAVOPROTEIN BETA SUBUNIT LYSINE METHYLTRANSFERASE"/>
    <property type="match status" value="1"/>
</dbReference>
<keyword evidence="7" id="KW-1185">Reference proteome</keyword>
<name>A0A9J7N6A1_BRAFL</name>
<keyword evidence="2" id="KW-0808">Transferase</keyword>
<dbReference type="KEGG" id="bfo:118426007"/>
<sequence>MNVLKYKMHFKPKILDQRLNLLFRSCHSEKRKKPSFDPIGFIQGNTEITANHMTPEIKLHLITPRCALWDSRADQCPVTDPFWAFYWPGGQVLTRYILDHGSVVKDKSVLDVGSGCGASAIAAAMRGARRVLANDTDPVAATAVKMNAKLNCVNLEISMDNLIGQGFHQWDVIFLGDMFYDEEFASDVSDWLKTLRHLNPSCQILIGDPGRFSFEEHPAKSLLSKVAEYELDEVCRRENNGLTVGGVWTYNPTRRIK</sequence>
<dbReference type="GO" id="GO:0016279">
    <property type="term" value="F:protein-lysine N-methyltransferase activity"/>
    <property type="evidence" value="ECO:0000318"/>
    <property type="project" value="GO_Central"/>
</dbReference>
<evidence type="ECO:0000256" key="3">
    <source>
        <dbReference type="ARBA" id="ARBA00037932"/>
    </source>
</evidence>
<protein>
    <recommendedName>
        <fullName evidence="4">Electron transfer flavoprotein beta subunit lysine methyltransferase</fullName>
    </recommendedName>
    <alternativeName>
        <fullName evidence="6">ETFB lysine methyltransferase</fullName>
    </alternativeName>
    <alternativeName>
        <fullName evidence="5">Protein N-lysine methyltransferase METTL20</fullName>
    </alternativeName>
</protein>
<dbReference type="GO" id="GO:0032259">
    <property type="term" value="P:methylation"/>
    <property type="evidence" value="ECO:0007669"/>
    <property type="project" value="UniProtKB-KW"/>
</dbReference>
<dbReference type="OrthoDB" id="194386at2759"/>
<evidence type="ECO:0000256" key="1">
    <source>
        <dbReference type="ARBA" id="ARBA00022603"/>
    </source>
</evidence>
<gene>
    <name evidence="8" type="primary">LOC118426007</name>
</gene>
<comment type="similarity">
    <text evidence="3">Belongs to the methyltransferase superfamily. ETFBKMT family.</text>
</comment>
<keyword evidence="1" id="KW-0489">Methyltransferase</keyword>
<reference evidence="8" key="2">
    <citation type="submission" date="2025-08" db="UniProtKB">
        <authorList>
            <consortium name="RefSeq"/>
        </authorList>
    </citation>
    <scope>IDENTIFICATION</scope>
    <source>
        <strain evidence="8">S238N-H82</strain>
        <tissue evidence="8">Testes</tissue>
    </source>
</reference>
<evidence type="ECO:0000256" key="2">
    <source>
        <dbReference type="ARBA" id="ARBA00022679"/>
    </source>
</evidence>
<dbReference type="Gene3D" id="3.40.50.150">
    <property type="entry name" value="Vaccinia Virus protein VP39"/>
    <property type="match status" value="1"/>
</dbReference>
<evidence type="ECO:0000313" key="7">
    <source>
        <dbReference type="Proteomes" id="UP000001554"/>
    </source>
</evidence>
<dbReference type="InterPro" id="IPR029063">
    <property type="entry name" value="SAM-dependent_MTases_sf"/>
</dbReference>
<dbReference type="CDD" id="cd02440">
    <property type="entry name" value="AdoMet_MTases"/>
    <property type="match status" value="1"/>
</dbReference>
<organism evidence="7 8">
    <name type="scientific">Branchiostoma floridae</name>
    <name type="common">Florida lancelet</name>
    <name type="synonym">Amphioxus</name>
    <dbReference type="NCBI Taxonomy" id="7739"/>
    <lineage>
        <taxon>Eukaryota</taxon>
        <taxon>Metazoa</taxon>
        <taxon>Chordata</taxon>
        <taxon>Cephalochordata</taxon>
        <taxon>Leptocardii</taxon>
        <taxon>Amphioxiformes</taxon>
        <taxon>Branchiostomatidae</taxon>
        <taxon>Branchiostoma</taxon>
    </lineage>
</organism>
<evidence type="ECO:0000313" key="8">
    <source>
        <dbReference type="RefSeq" id="XP_035691111.1"/>
    </source>
</evidence>
<reference evidence="7" key="1">
    <citation type="journal article" date="2020" name="Nat. Ecol. Evol.">
        <title>Deeply conserved synteny resolves early events in vertebrate evolution.</title>
        <authorList>
            <person name="Simakov O."/>
            <person name="Marletaz F."/>
            <person name="Yue J.X."/>
            <person name="O'Connell B."/>
            <person name="Jenkins J."/>
            <person name="Brandt A."/>
            <person name="Calef R."/>
            <person name="Tung C.H."/>
            <person name="Huang T.K."/>
            <person name="Schmutz J."/>
            <person name="Satoh N."/>
            <person name="Yu J.K."/>
            <person name="Putnam N.H."/>
            <person name="Green R.E."/>
            <person name="Rokhsar D.S."/>
        </authorList>
    </citation>
    <scope>NUCLEOTIDE SEQUENCE [LARGE SCALE GENOMIC DNA]</scope>
    <source>
        <strain evidence="7">S238N-H82</strain>
    </source>
</reference>
<dbReference type="InterPro" id="IPR050078">
    <property type="entry name" value="Ribosomal_L11_MeTrfase_PrmA"/>
</dbReference>
<dbReference type="SUPFAM" id="SSF53335">
    <property type="entry name" value="S-adenosyl-L-methionine-dependent methyltransferases"/>
    <property type="match status" value="1"/>
</dbReference>
<evidence type="ECO:0000256" key="4">
    <source>
        <dbReference type="ARBA" id="ARBA00040322"/>
    </source>
</evidence>
<dbReference type="PANTHER" id="PTHR43648">
    <property type="entry name" value="ELECTRON TRANSFER FLAVOPROTEIN BETA SUBUNIT LYSINE METHYLTRANSFERASE"/>
    <property type="match status" value="1"/>
</dbReference>
<evidence type="ECO:0000256" key="5">
    <source>
        <dbReference type="ARBA" id="ARBA00041867"/>
    </source>
</evidence>
<dbReference type="GeneID" id="118426007"/>
<proteinExistence type="inferred from homology"/>
<dbReference type="OMA" id="RQENYGL"/>
<dbReference type="RefSeq" id="XP_035691111.1">
    <property type="nucleotide sequence ID" value="XM_035835218.1"/>
</dbReference>
<evidence type="ECO:0000256" key="6">
    <source>
        <dbReference type="ARBA" id="ARBA00042266"/>
    </source>
</evidence>
<accession>A0A9J7N6A1</accession>
<dbReference type="AlphaFoldDB" id="A0A9J7N6A1"/>
<dbReference type="GO" id="GO:0005759">
    <property type="term" value="C:mitochondrial matrix"/>
    <property type="evidence" value="ECO:0000318"/>
    <property type="project" value="GO_Central"/>
</dbReference>